<comment type="caution">
    <text evidence="4">The sequence shown here is derived from an EMBL/GenBank/DDBJ whole genome shotgun (WGS) entry which is preliminary data.</text>
</comment>
<reference evidence="4 5" key="1">
    <citation type="submission" date="2019-05" db="EMBL/GenBank/DDBJ databases">
        <title>The metagenome of a microbial culture collection derived from dairy environment covers the genomic content of the human microbiome.</title>
        <authorList>
            <person name="Roder T."/>
            <person name="Wuthrich D."/>
            <person name="Sattari Z."/>
            <person name="Von Ah U."/>
            <person name="Bar C."/>
            <person name="Ronchi F."/>
            <person name="Macpherson A.J."/>
            <person name="Ganal-Vonarburg S.C."/>
            <person name="Bruggmann R."/>
            <person name="Vergeres G."/>
        </authorList>
    </citation>
    <scope>NUCLEOTIDE SEQUENCE [LARGE SCALE GENOMIC DNA]</scope>
    <source>
        <strain evidence="4 5">FAM 1079</strain>
    </source>
</reference>
<dbReference type="GO" id="GO:0006099">
    <property type="term" value="P:tricarboxylic acid cycle"/>
    <property type="evidence" value="ECO:0007669"/>
    <property type="project" value="InterPro"/>
</dbReference>
<dbReference type="InterPro" id="IPR000362">
    <property type="entry name" value="Fumarate_lyase_fam"/>
</dbReference>
<dbReference type="CDD" id="cd01357">
    <property type="entry name" value="Aspartase"/>
    <property type="match status" value="1"/>
</dbReference>
<dbReference type="OrthoDB" id="9802809at2"/>
<dbReference type="InterPro" id="IPR018951">
    <property type="entry name" value="Fumarase_C_C"/>
</dbReference>
<dbReference type="EMBL" id="VBSX01000021">
    <property type="protein sequence ID" value="TLQ18533.1"/>
    <property type="molecule type" value="Genomic_DNA"/>
</dbReference>
<dbReference type="Gene3D" id="1.10.40.30">
    <property type="entry name" value="Fumarase/aspartase (C-terminal domain)"/>
    <property type="match status" value="1"/>
</dbReference>
<evidence type="ECO:0000259" key="3">
    <source>
        <dbReference type="Pfam" id="PF10415"/>
    </source>
</evidence>
<sequence>MRLERDCIGELPVPDDALYGIHSLRAVRNFPITEERVNPVMIESYLQIKKAAAMANVEAKTLDKQKGAFIVAAVNQLLFSKDYRSIIVPAIQGGAGTSTNMNVNEVVAHLASRLSGRDGHQPLMIHPNDDVNQSQSTNDTYPTAGKMAMLKLISPLETALTELIDALDAKAAVYRDAIKVGRTQLQDAVPTTFGRSFRAYRSLFSRDLSRIKDVKRTLAEVNLGGTAIGTGINTTSTYQRRVVPILNQLSHLSLTTAGDLVDATQNSDAYVAFSGVLRALAVDLSKFSNDLRLLSSGPQAGLNELQLPKVQAGSSIMPGKVNPVIPEVVNQVAFEVIGHDTTVTLAAEAGQLELNAFEPIMFKSILTSETHLTKAIKTLVVNCITAMTANVDGCRDEVERSTISATVLSPYLGYEKTTSLIKEAAAKHLSVRRLVKSRHLMADELIDQLFSPASLTHQEPVDKILGDLTATAHH</sequence>
<evidence type="ECO:0000256" key="1">
    <source>
        <dbReference type="ARBA" id="ARBA00023239"/>
    </source>
</evidence>
<dbReference type="InterPro" id="IPR020557">
    <property type="entry name" value="Fumarate_lyase_CS"/>
</dbReference>
<dbReference type="InterPro" id="IPR051546">
    <property type="entry name" value="Aspartate_Ammonia-Lyase"/>
</dbReference>
<dbReference type="GO" id="GO:0008797">
    <property type="term" value="F:aspartate ammonia-lyase activity"/>
    <property type="evidence" value="ECO:0007669"/>
    <property type="project" value="TreeGrafter"/>
</dbReference>
<dbReference type="Proteomes" id="UP000305100">
    <property type="component" value="Unassembled WGS sequence"/>
</dbReference>
<dbReference type="Pfam" id="PF00206">
    <property type="entry name" value="Lyase_1"/>
    <property type="match status" value="1"/>
</dbReference>
<dbReference type="InterPro" id="IPR024083">
    <property type="entry name" value="Fumarase/histidase_N"/>
</dbReference>
<gene>
    <name evidence="4" type="ORF">FEZ41_09130</name>
</gene>
<dbReference type="Gene3D" id="1.10.275.10">
    <property type="entry name" value="Fumarase/aspartase (N-terminal domain)"/>
    <property type="match status" value="1"/>
</dbReference>
<feature type="domain" description="Fumarate lyase N-terminal" evidence="2">
    <location>
        <begin position="9"/>
        <end position="338"/>
    </location>
</feature>
<dbReference type="PANTHER" id="PTHR42696">
    <property type="entry name" value="ASPARTATE AMMONIA-LYASE"/>
    <property type="match status" value="1"/>
</dbReference>
<accession>A0A5R9CUE6</accession>
<dbReference type="AlphaFoldDB" id="A0A5R9CUE6"/>
<feature type="domain" description="Fumarase C C-terminal" evidence="3">
    <location>
        <begin position="405"/>
        <end position="457"/>
    </location>
</feature>
<dbReference type="PRINTS" id="PR00149">
    <property type="entry name" value="FUMRATELYASE"/>
</dbReference>
<dbReference type="RefSeq" id="WP_054735977.1">
    <property type="nucleotide sequence ID" value="NZ_VBSX01000021.1"/>
</dbReference>
<dbReference type="GO" id="GO:0005829">
    <property type="term" value="C:cytosol"/>
    <property type="evidence" value="ECO:0007669"/>
    <property type="project" value="TreeGrafter"/>
</dbReference>
<organism evidence="4 5">
    <name type="scientific">Lentilactobacillus parafarraginis</name>
    <dbReference type="NCBI Taxonomy" id="390842"/>
    <lineage>
        <taxon>Bacteria</taxon>
        <taxon>Bacillati</taxon>
        <taxon>Bacillota</taxon>
        <taxon>Bacilli</taxon>
        <taxon>Lactobacillales</taxon>
        <taxon>Lactobacillaceae</taxon>
        <taxon>Lentilactobacillus</taxon>
    </lineage>
</organism>
<dbReference type="FunFam" id="1.20.200.10:FF:000001">
    <property type="entry name" value="Fumarate hydratase, mitochondrial"/>
    <property type="match status" value="1"/>
</dbReference>
<dbReference type="PANTHER" id="PTHR42696:SF2">
    <property type="entry name" value="ASPARTATE AMMONIA-LYASE"/>
    <property type="match status" value="1"/>
</dbReference>
<evidence type="ECO:0000259" key="2">
    <source>
        <dbReference type="Pfam" id="PF00206"/>
    </source>
</evidence>
<evidence type="ECO:0000313" key="4">
    <source>
        <dbReference type="EMBL" id="TLQ18533.1"/>
    </source>
</evidence>
<proteinExistence type="predicted"/>
<dbReference type="GO" id="GO:0006531">
    <property type="term" value="P:aspartate metabolic process"/>
    <property type="evidence" value="ECO:0007669"/>
    <property type="project" value="TreeGrafter"/>
</dbReference>
<dbReference type="SUPFAM" id="SSF48557">
    <property type="entry name" value="L-aspartase-like"/>
    <property type="match status" value="1"/>
</dbReference>
<name>A0A5R9CUE6_9LACO</name>
<dbReference type="Gene3D" id="1.20.200.10">
    <property type="entry name" value="Fumarase/aspartase (Central domain)"/>
    <property type="match status" value="1"/>
</dbReference>
<dbReference type="InterPro" id="IPR022761">
    <property type="entry name" value="Fumarate_lyase_N"/>
</dbReference>
<evidence type="ECO:0000313" key="5">
    <source>
        <dbReference type="Proteomes" id="UP000305100"/>
    </source>
</evidence>
<dbReference type="NCBIfam" id="NF008909">
    <property type="entry name" value="PRK12273.1"/>
    <property type="match status" value="1"/>
</dbReference>
<dbReference type="PROSITE" id="PS00163">
    <property type="entry name" value="FUMARATE_LYASES"/>
    <property type="match status" value="1"/>
</dbReference>
<dbReference type="InterPro" id="IPR008948">
    <property type="entry name" value="L-Aspartase-like"/>
</dbReference>
<keyword evidence="1 4" id="KW-0456">Lyase</keyword>
<protein>
    <submittedName>
        <fullName evidence="4">Aspartate ammonia-lyase</fullName>
    </submittedName>
</protein>
<dbReference type="Pfam" id="PF10415">
    <property type="entry name" value="FumaraseC_C"/>
    <property type="match status" value="1"/>
</dbReference>